<feature type="region of interest" description="Disordered" evidence="1">
    <location>
        <begin position="47"/>
        <end position="78"/>
    </location>
</feature>
<protein>
    <submittedName>
        <fullName evidence="2">Uncharacterized protein</fullName>
    </submittedName>
</protein>
<dbReference type="Proteomes" id="UP001222027">
    <property type="component" value="Unassembled WGS sequence"/>
</dbReference>
<dbReference type="AlphaFoldDB" id="A0AAV8RYR1"/>
<reference evidence="2 3" key="1">
    <citation type="submission" date="2022-12" db="EMBL/GenBank/DDBJ databases">
        <title>Chromosome-scale assembly of the Ensete ventricosum genome.</title>
        <authorList>
            <person name="Dussert Y."/>
            <person name="Stocks J."/>
            <person name="Wendawek A."/>
            <person name="Woldeyes F."/>
            <person name="Nichols R.A."/>
            <person name="Borrell J.S."/>
        </authorList>
    </citation>
    <scope>NUCLEOTIDE SEQUENCE [LARGE SCALE GENOMIC DNA]</scope>
    <source>
        <strain evidence="3">cv. Maze</strain>
        <tissue evidence="2">Seeds</tissue>
    </source>
</reference>
<organism evidence="2 3">
    <name type="scientific">Ensete ventricosum</name>
    <name type="common">Abyssinian banana</name>
    <name type="synonym">Musa ensete</name>
    <dbReference type="NCBI Taxonomy" id="4639"/>
    <lineage>
        <taxon>Eukaryota</taxon>
        <taxon>Viridiplantae</taxon>
        <taxon>Streptophyta</taxon>
        <taxon>Embryophyta</taxon>
        <taxon>Tracheophyta</taxon>
        <taxon>Spermatophyta</taxon>
        <taxon>Magnoliopsida</taxon>
        <taxon>Liliopsida</taxon>
        <taxon>Zingiberales</taxon>
        <taxon>Musaceae</taxon>
        <taxon>Ensete</taxon>
    </lineage>
</organism>
<name>A0AAV8RYR1_ENSVE</name>
<dbReference type="EMBL" id="JAQQAF010000001">
    <property type="protein sequence ID" value="KAJ8512293.1"/>
    <property type="molecule type" value="Genomic_DNA"/>
</dbReference>
<sequence>MPWVGTAAEANGGPKASSSTAREKRGAPELGWEKERFELELEMVEPGGGITAIPAPPPPSPPTTDSFAITRQSRGGDPQGIAELERKLQVLRCDDDLPTPSCSTFLLYE</sequence>
<evidence type="ECO:0000313" key="3">
    <source>
        <dbReference type="Proteomes" id="UP001222027"/>
    </source>
</evidence>
<feature type="compositionally biased region" description="Basic and acidic residues" evidence="1">
    <location>
        <begin position="21"/>
        <end position="32"/>
    </location>
</feature>
<feature type="region of interest" description="Disordered" evidence="1">
    <location>
        <begin position="1"/>
        <end position="32"/>
    </location>
</feature>
<proteinExistence type="predicted"/>
<accession>A0AAV8RYR1</accession>
<gene>
    <name evidence="2" type="ORF">OPV22_002727</name>
</gene>
<keyword evidence="3" id="KW-1185">Reference proteome</keyword>
<evidence type="ECO:0000256" key="1">
    <source>
        <dbReference type="SAM" id="MobiDB-lite"/>
    </source>
</evidence>
<comment type="caution">
    <text evidence="2">The sequence shown here is derived from an EMBL/GenBank/DDBJ whole genome shotgun (WGS) entry which is preliminary data.</text>
</comment>
<evidence type="ECO:0000313" key="2">
    <source>
        <dbReference type="EMBL" id="KAJ8512293.1"/>
    </source>
</evidence>